<evidence type="ECO:0000313" key="4">
    <source>
        <dbReference type="Proteomes" id="UP000639396"/>
    </source>
</evidence>
<dbReference type="InterPro" id="IPR024185">
    <property type="entry name" value="FTHF_cligase-like_sf"/>
</dbReference>
<protein>
    <submittedName>
        <fullName evidence="3">LUD domain-containing protein</fullName>
    </submittedName>
</protein>
<dbReference type="SUPFAM" id="SSF100950">
    <property type="entry name" value="NagB/RpiA/CoA transferase-like"/>
    <property type="match status" value="1"/>
</dbReference>
<name>A0A927H2Z4_9BACL</name>
<dbReference type="InterPro" id="IPR003741">
    <property type="entry name" value="LUD_dom"/>
</dbReference>
<dbReference type="RefSeq" id="WP_190930589.1">
    <property type="nucleotide sequence ID" value="NZ_JACXJA010000036.1"/>
</dbReference>
<evidence type="ECO:0000256" key="1">
    <source>
        <dbReference type="SAM" id="MobiDB-lite"/>
    </source>
</evidence>
<feature type="domain" description="LUD" evidence="2">
    <location>
        <begin position="65"/>
        <end position="267"/>
    </location>
</feature>
<evidence type="ECO:0000313" key="3">
    <source>
        <dbReference type="EMBL" id="MBD2864964.1"/>
    </source>
</evidence>
<reference evidence="3" key="1">
    <citation type="submission" date="2020-09" db="EMBL/GenBank/DDBJ databases">
        <title>A novel bacterium of genus Paenibacillus, isolated from South China Sea.</title>
        <authorList>
            <person name="Huang H."/>
            <person name="Mo K."/>
            <person name="Hu Y."/>
        </authorList>
    </citation>
    <scope>NUCLEOTIDE SEQUENCE</scope>
    <source>
        <strain evidence="3">IB182363</strain>
    </source>
</reference>
<comment type="caution">
    <text evidence="3">The sequence shown here is derived from an EMBL/GenBank/DDBJ whole genome shotgun (WGS) entry which is preliminary data.</text>
</comment>
<feature type="region of interest" description="Disordered" evidence="1">
    <location>
        <begin position="1"/>
        <end position="21"/>
    </location>
</feature>
<dbReference type="PANTHER" id="PTHR43682">
    <property type="entry name" value="LACTATE UTILIZATION PROTEIN C"/>
    <property type="match status" value="1"/>
</dbReference>
<organism evidence="3 4">
    <name type="scientific">Paenibacillus oceani</name>
    <dbReference type="NCBI Taxonomy" id="2772510"/>
    <lineage>
        <taxon>Bacteria</taxon>
        <taxon>Bacillati</taxon>
        <taxon>Bacillota</taxon>
        <taxon>Bacilli</taxon>
        <taxon>Bacillales</taxon>
        <taxon>Paenibacillaceae</taxon>
        <taxon>Paenibacillus</taxon>
    </lineage>
</organism>
<dbReference type="Pfam" id="PF02589">
    <property type="entry name" value="LUD_dom"/>
    <property type="match status" value="1"/>
</dbReference>
<evidence type="ECO:0000259" key="2">
    <source>
        <dbReference type="Pfam" id="PF02589"/>
    </source>
</evidence>
<dbReference type="InterPro" id="IPR037171">
    <property type="entry name" value="NagB/RpiA_transferase-like"/>
</dbReference>
<dbReference type="EMBL" id="JACXJA010000036">
    <property type="protein sequence ID" value="MBD2864964.1"/>
    <property type="molecule type" value="Genomic_DNA"/>
</dbReference>
<keyword evidence="4" id="KW-1185">Reference proteome</keyword>
<dbReference type="PANTHER" id="PTHR43682:SF1">
    <property type="entry name" value="LACTATE UTILIZATION PROTEIN C"/>
    <property type="match status" value="1"/>
</dbReference>
<accession>A0A927H2Z4</accession>
<dbReference type="Gene3D" id="3.40.50.10420">
    <property type="entry name" value="NagB/RpiA/CoA transferase-like"/>
    <property type="match status" value="1"/>
</dbReference>
<gene>
    <name evidence="3" type="ORF">IDH45_23575</name>
</gene>
<dbReference type="AlphaFoldDB" id="A0A927H2Z4"/>
<sequence length="269" mass="28342">MSQADNHSHTGPGAAGTISGREDFMRNIASKLGRSAPMTTPPERLVTGVPEPYAARRTTVQERIDQFSANWSALTGTVWTARAADAADAVPACARRVCAERGIDRVSRWDHPDLAALPLDDALAADGIAVVPWRADGAADADAETGAAPGSAWIARSPLLRATERCRLGIVWADYAIANTGTLVLLAHGGRGRSVSLLTDTLLAVVPADRIVTRMGEAFEAIRRDYPEAAAMPSSINLITGPSRSADIENDLTIGIHGPGSVYAVILET</sequence>
<dbReference type="Proteomes" id="UP000639396">
    <property type="component" value="Unassembled WGS sequence"/>
</dbReference>
<proteinExistence type="predicted"/>